<sequence>MFRKLLIVFASAAILSVVAFTGAWVVGGEDFRREFTQNDGWHWDIGDEDEDLGPIETRAFALASGSHIAMEVPVDLSFTRGEKAGMTVKGPAQVLKRLTWENGRLKLTGKQGHWRHGLKVVITAPEIRNLDLDAPGDVTLVGLDQEQFTLTSNGAIDLEAEGKVRKVFVTANGAGDIDLGKVVGEDATVRVDGAGDVTMGPSRLADIKINGVGNLTLVRKPEILRSEINGIGSVKHDYSEGDASAASVKM</sequence>
<organism evidence="2 3">
    <name type="scientific">Novosphingobium aureum</name>
    <dbReference type="NCBI Taxonomy" id="2792964"/>
    <lineage>
        <taxon>Bacteria</taxon>
        <taxon>Pseudomonadati</taxon>
        <taxon>Pseudomonadota</taxon>
        <taxon>Alphaproteobacteria</taxon>
        <taxon>Sphingomonadales</taxon>
        <taxon>Sphingomonadaceae</taxon>
        <taxon>Novosphingobium</taxon>
    </lineage>
</organism>
<dbReference type="EMBL" id="JADZGI010000001">
    <property type="protein sequence ID" value="MBH0111365.1"/>
    <property type="molecule type" value="Genomic_DNA"/>
</dbReference>
<proteinExistence type="predicted"/>
<keyword evidence="3" id="KW-1185">Reference proteome</keyword>
<dbReference type="AlphaFoldDB" id="A0A931H8M4"/>
<evidence type="ECO:0000313" key="3">
    <source>
        <dbReference type="Proteomes" id="UP000617634"/>
    </source>
</evidence>
<reference evidence="2" key="1">
    <citation type="submission" date="2020-11" db="EMBL/GenBank/DDBJ databases">
        <title>Novosphingobium aureum sp. nov., a marine bacterium isolated from sediment of a salt flat.</title>
        <authorList>
            <person name="Yoo Y."/>
            <person name="Kim J.-J."/>
        </authorList>
    </citation>
    <scope>NUCLEOTIDE SEQUENCE</scope>
    <source>
        <strain evidence="2">YJ-S2-02</strain>
    </source>
</reference>
<feature type="domain" description="Putative auto-transporter adhesin head GIN" evidence="1">
    <location>
        <begin position="68"/>
        <end position="219"/>
    </location>
</feature>
<dbReference type="RefSeq" id="WP_197159690.1">
    <property type="nucleotide sequence ID" value="NZ_JADZGI010000001.1"/>
</dbReference>
<dbReference type="InterPro" id="IPR021255">
    <property type="entry name" value="DUF2807"/>
</dbReference>
<accession>A0A931H8M4</accession>
<dbReference type="Pfam" id="PF10988">
    <property type="entry name" value="DUF2807"/>
    <property type="match status" value="1"/>
</dbReference>
<comment type="caution">
    <text evidence="2">The sequence shown here is derived from an EMBL/GenBank/DDBJ whole genome shotgun (WGS) entry which is preliminary data.</text>
</comment>
<evidence type="ECO:0000259" key="1">
    <source>
        <dbReference type="Pfam" id="PF10988"/>
    </source>
</evidence>
<protein>
    <submittedName>
        <fullName evidence="2">DUF2807 domain-containing protein</fullName>
    </submittedName>
</protein>
<dbReference type="Proteomes" id="UP000617634">
    <property type="component" value="Unassembled WGS sequence"/>
</dbReference>
<gene>
    <name evidence="2" type="ORF">I5E68_00180</name>
</gene>
<name>A0A931H8M4_9SPHN</name>
<dbReference type="Gene3D" id="2.160.20.120">
    <property type="match status" value="1"/>
</dbReference>
<evidence type="ECO:0000313" key="2">
    <source>
        <dbReference type="EMBL" id="MBH0111365.1"/>
    </source>
</evidence>